<gene>
    <name evidence="1" type="ORF">OS493_017521</name>
</gene>
<protein>
    <submittedName>
        <fullName evidence="1">Uncharacterized protein</fullName>
    </submittedName>
</protein>
<comment type="caution">
    <text evidence="1">The sequence shown here is derived from an EMBL/GenBank/DDBJ whole genome shotgun (WGS) entry which is preliminary data.</text>
</comment>
<dbReference type="OrthoDB" id="6011366at2759"/>
<dbReference type="EMBL" id="MU825882">
    <property type="protein sequence ID" value="KAJ7385146.1"/>
    <property type="molecule type" value="Genomic_DNA"/>
</dbReference>
<dbReference type="AlphaFoldDB" id="A0A9W9ZP44"/>
<organism evidence="1 2">
    <name type="scientific">Desmophyllum pertusum</name>
    <dbReference type="NCBI Taxonomy" id="174260"/>
    <lineage>
        <taxon>Eukaryota</taxon>
        <taxon>Metazoa</taxon>
        <taxon>Cnidaria</taxon>
        <taxon>Anthozoa</taxon>
        <taxon>Hexacorallia</taxon>
        <taxon>Scleractinia</taxon>
        <taxon>Caryophylliina</taxon>
        <taxon>Caryophylliidae</taxon>
        <taxon>Desmophyllum</taxon>
    </lineage>
</organism>
<evidence type="ECO:0000313" key="2">
    <source>
        <dbReference type="Proteomes" id="UP001163046"/>
    </source>
</evidence>
<proteinExistence type="predicted"/>
<keyword evidence="2" id="KW-1185">Reference proteome</keyword>
<name>A0A9W9ZP44_9CNID</name>
<dbReference type="Proteomes" id="UP001163046">
    <property type="component" value="Unassembled WGS sequence"/>
</dbReference>
<evidence type="ECO:0000313" key="1">
    <source>
        <dbReference type="EMBL" id="KAJ7385146.1"/>
    </source>
</evidence>
<accession>A0A9W9ZP44</accession>
<sequence>MAERKQRLARADIIELLRDTAMKTVHFVPGDLTVFMKELLQNKKFCSTFGLSSDLKDISHNPTIQALVKEYKTSVDKEKKQEVRRRSLTQKSKVCIGNSLNDSCVTLMGETQSPKGQHRVTSAPKALVKRHMIVDVHDSEARAPV</sequence>
<reference evidence="1" key="1">
    <citation type="submission" date="2023-01" db="EMBL/GenBank/DDBJ databases">
        <title>Genome assembly of the deep-sea coral Lophelia pertusa.</title>
        <authorList>
            <person name="Herrera S."/>
            <person name="Cordes E."/>
        </authorList>
    </citation>
    <scope>NUCLEOTIDE SEQUENCE</scope>
    <source>
        <strain evidence="1">USNM1676648</strain>
        <tissue evidence="1">Polyp</tissue>
    </source>
</reference>